<keyword evidence="1" id="KW-1133">Transmembrane helix</keyword>
<organism evidence="2">
    <name type="scientific">uncultured Caudovirales phage</name>
    <dbReference type="NCBI Taxonomy" id="2100421"/>
    <lineage>
        <taxon>Viruses</taxon>
        <taxon>Duplodnaviria</taxon>
        <taxon>Heunggongvirae</taxon>
        <taxon>Uroviricota</taxon>
        <taxon>Caudoviricetes</taxon>
        <taxon>Peduoviridae</taxon>
        <taxon>Maltschvirus</taxon>
        <taxon>Maltschvirus maltsch</taxon>
    </lineage>
</organism>
<reference evidence="2" key="1">
    <citation type="submission" date="2020-05" db="EMBL/GenBank/DDBJ databases">
        <authorList>
            <person name="Chiriac C."/>
            <person name="Salcher M."/>
            <person name="Ghai R."/>
            <person name="Kavagutti S V."/>
        </authorList>
    </citation>
    <scope>NUCLEOTIDE SEQUENCE</scope>
</reference>
<keyword evidence="1" id="KW-0472">Membrane</keyword>
<gene>
    <name evidence="2" type="ORF">UFOVP383_53</name>
</gene>
<proteinExistence type="predicted"/>
<dbReference type="EMBL" id="LR798321">
    <property type="protein sequence ID" value="CAB5223455.1"/>
    <property type="molecule type" value="Genomic_DNA"/>
</dbReference>
<feature type="transmembrane region" description="Helical" evidence="1">
    <location>
        <begin position="6"/>
        <end position="24"/>
    </location>
</feature>
<sequence length="117" mass="13636">MISILFFTAMFGIGWIIGGILQDLRDRYPDWRRSFTHENINRPMGPPPLKLKRRDDYEPLHPPIERSMTETPSLNSLRRYLNDWLRQVPLRHHAEVKAALIETINTALTASPSLDDD</sequence>
<keyword evidence="1" id="KW-0812">Transmembrane</keyword>
<name>A0A6J7X2W0_9CAUD</name>
<evidence type="ECO:0000313" key="2">
    <source>
        <dbReference type="EMBL" id="CAB5223455.1"/>
    </source>
</evidence>
<accession>A0A6J7X2W0</accession>
<protein>
    <submittedName>
        <fullName evidence="2">Uncharacterized protein</fullName>
    </submittedName>
</protein>
<evidence type="ECO:0000256" key="1">
    <source>
        <dbReference type="SAM" id="Phobius"/>
    </source>
</evidence>